<comment type="caution">
    <text evidence="2">The sequence shown here is derived from an EMBL/GenBank/DDBJ whole genome shotgun (WGS) entry which is preliminary data.</text>
</comment>
<reference evidence="2 3" key="1">
    <citation type="journal article" date="2013" name="Int. J. Syst. Evol. Microbiol.">
        <title>Marinoscillum luteum sp. nov., isolated from marine sediment.</title>
        <authorList>
            <person name="Cha I.T."/>
            <person name="Park S.J."/>
            <person name="Kim S.J."/>
            <person name="Kim J.G."/>
            <person name="Jung M.Y."/>
            <person name="Shin K.S."/>
            <person name="Kwon K.K."/>
            <person name="Yang S.H."/>
            <person name="Seo Y.S."/>
            <person name="Rhee S.K."/>
        </authorList>
    </citation>
    <scope>NUCLEOTIDE SEQUENCE [LARGE SCALE GENOMIC DNA]</scope>
    <source>
        <strain evidence="2 3">KCTC 23939</strain>
    </source>
</reference>
<gene>
    <name evidence="2" type="ORF">ACHKAR_14290</name>
</gene>
<evidence type="ECO:0000313" key="3">
    <source>
        <dbReference type="Proteomes" id="UP001610063"/>
    </source>
</evidence>
<feature type="transmembrane region" description="Helical" evidence="1">
    <location>
        <begin position="72"/>
        <end position="91"/>
    </location>
</feature>
<evidence type="ECO:0000313" key="2">
    <source>
        <dbReference type="EMBL" id="MFH6984620.1"/>
    </source>
</evidence>
<organism evidence="2 3">
    <name type="scientific">Marinoscillum luteum</name>
    <dbReference type="NCBI Taxonomy" id="861051"/>
    <lineage>
        <taxon>Bacteria</taxon>
        <taxon>Pseudomonadati</taxon>
        <taxon>Bacteroidota</taxon>
        <taxon>Cytophagia</taxon>
        <taxon>Cytophagales</taxon>
        <taxon>Reichenbachiellaceae</taxon>
        <taxon>Marinoscillum</taxon>
    </lineage>
</organism>
<protein>
    <recommendedName>
        <fullName evidence="4">DUF2721 domain-containing protein</fullName>
    </recommendedName>
</protein>
<evidence type="ECO:0000256" key="1">
    <source>
        <dbReference type="SAM" id="Phobius"/>
    </source>
</evidence>
<keyword evidence="1" id="KW-1133">Transmembrane helix</keyword>
<dbReference type="Proteomes" id="UP001610063">
    <property type="component" value="Unassembled WGS sequence"/>
</dbReference>
<feature type="transmembrane region" description="Helical" evidence="1">
    <location>
        <begin position="97"/>
        <end position="116"/>
    </location>
</feature>
<sequence length="136" mass="15007">MRRIALKTRLIDSEVVVNRPVFNGAVSPEGFRISLVIRSAQNALPLTIGRVENTSRGSLIFLRLCLFPGARLYLWFSTTLCVLIAAVFLTLSSLTLAVITALLIALANYLVLTLSFHQKARETIHQIQGILAEEGE</sequence>
<keyword evidence="1" id="KW-0472">Membrane</keyword>
<accession>A0ABW7NC15</accession>
<name>A0ABW7NC15_9BACT</name>
<dbReference type="EMBL" id="JBIPKE010000018">
    <property type="protein sequence ID" value="MFH6984620.1"/>
    <property type="molecule type" value="Genomic_DNA"/>
</dbReference>
<keyword evidence="3" id="KW-1185">Reference proteome</keyword>
<evidence type="ECO:0008006" key="4">
    <source>
        <dbReference type="Google" id="ProtNLM"/>
    </source>
</evidence>
<keyword evidence="1" id="KW-0812">Transmembrane</keyword>
<proteinExistence type="predicted"/>
<dbReference type="RefSeq" id="WP_395418015.1">
    <property type="nucleotide sequence ID" value="NZ_JBIPKE010000018.1"/>
</dbReference>